<dbReference type="AlphaFoldDB" id="A0A4R1B364"/>
<evidence type="ECO:0000313" key="1">
    <source>
        <dbReference type="EMBL" id="TCJ05023.1"/>
    </source>
</evidence>
<sequence length="172" mass="19516">MIHESNKMNELVISRSNLNFGKIYSKSYFPSELEEDMKKANLLLIPFEEFSTFEGPVFPEETNKFYEFIKNYDNKELVGDICISDDDYIEIEFQADLITLAHIIVDIAVFPITVTLIGNYLEGKIEGRENKSEVKAKVNLNVVAGDKSINISYEGDADKFEETINAANQPGN</sequence>
<dbReference type="Proteomes" id="UP000293846">
    <property type="component" value="Unassembled WGS sequence"/>
</dbReference>
<dbReference type="RefSeq" id="WP_057767673.1">
    <property type="nucleotide sequence ID" value="NZ_CP183326.1"/>
</dbReference>
<evidence type="ECO:0000313" key="2">
    <source>
        <dbReference type="Proteomes" id="UP000293846"/>
    </source>
</evidence>
<proteinExistence type="predicted"/>
<keyword evidence="2" id="KW-1185">Reference proteome</keyword>
<accession>A0A4R1B364</accession>
<name>A0A4R1B364_9BACI</name>
<protein>
    <submittedName>
        <fullName evidence="1">Uncharacterized protein</fullName>
    </submittedName>
</protein>
<gene>
    <name evidence="1" type="ORF">E0Y62_07325</name>
</gene>
<reference evidence="1 2" key="1">
    <citation type="submission" date="2019-03" db="EMBL/GenBank/DDBJ databases">
        <authorList>
            <person name="Jensen L."/>
            <person name="Storgaard J."/>
            <person name="Sulaj E."/>
            <person name="Schramm A."/>
            <person name="Marshall I.P.G."/>
        </authorList>
    </citation>
    <scope>NUCLEOTIDE SEQUENCE [LARGE SCALE GENOMIC DNA]</scope>
    <source>
        <strain evidence="1 2">2017H2G3</strain>
    </source>
</reference>
<dbReference type="EMBL" id="SJTH01000006">
    <property type="protein sequence ID" value="TCJ05023.1"/>
    <property type="molecule type" value="Genomic_DNA"/>
</dbReference>
<dbReference type="OrthoDB" id="2969164at2"/>
<organism evidence="1 2">
    <name type="scientific">Cytobacillus praedii</name>
    <dbReference type="NCBI Taxonomy" id="1742358"/>
    <lineage>
        <taxon>Bacteria</taxon>
        <taxon>Bacillati</taxon>
        <taxon>Bacillota</taxon>
        <taxon>Bacilli</taxon>
        <taxon>Bacillales</taxon>
        <taxon>Bacillaceae</taxon>
        <taxon>Cytobacillus</taxon>
    </lineage>
</organism>
<comment type="caution">
    <text evidence="1">The sequence shown here is derived from an EMBL/GenBank/DDBJ whole genome shotgun (WGS) entry which is preliminary data.</text>
</comment>